<proteinExistence type="predicted"/>
<evidence type="ECO:0000313" key="2">
    <source>
        <dbReference type="EMBL" id="MFD0916859.1"/>
    </source>
</evidence>
<keyword evidence="1" id="KW-0472">Membrane</keyword>
<dbReference type="RefSeq" id="WP_377212704.1">
    <property type="nucleotide sequence ID" value="NZ_JBHTJV010000009.1"/>
</dbReference>
<keyword evidence="1" id="KW-1133">Transmembrane helix</keyword>
<dbReference type="EMBL" id="JBHTJV010000009">
    <property type="protein sequence ID" value="MFD0916859.1"/>
    <property type="molecule type" value="Genomic_DNA"/>
</dbReference>
<accession>A0ABW3FJ53</accession>
<gene>
    <name evidence="2" type="ORF">ACFQ14_10615</name>
</gene>
<feature type="transmembrane region" description="Helical" evidence="1">
    <location>
        <begin position="24"/>
        <end position="43"/>
    </location>
</feature>
<keyword evidence="3" id="KW-1185">Reference proteome</keyword>
<evidence type="ECO:0000256" key="1">
    <source>
        <dbReference type="SAM" id="Phobius"/>
    </source>
</evidence>
<reference evidence="3" key="1">
    <citation type="journal article" date="2019" name="Int. J. Syst. Evol. Microbiol.">
        <title>The Global Catalogue of Microorganisms (GCM) 10K type strain sequencing project: providing services to taxonomists for standard genome sequencing and annotation.</title>
        <authorList>
            <consortium name="The Broad Institute Genomics Platform"/>
            <consortium name="The Broad Institute Genome Sequencing Center for Infectious Disease"/>
            <person name="Wu L."/>
            <person name="Ma J."/>
        </authorList>
    </citation>
    <scope>NUCLEOTIDE SEQUENCE [LARGE SCALE GENOMIC DNA]</scope>
    <source>
        <strain evidence="3">CCUG 60023</strain>
    </source>
</reference>
<protein>
    <submittedName>
        <fullName evidence="2">Uncharacterized protein</fullName>
    </submittedName>
</protein>
<evidence type="ECO:0000313" key="3">
    <source>
        <dbReference type="Proteomes" id="UP001597101"/>
    </source>
</evidence>
<organism evidence="2 3">
    <name type="scientific">Pseudahrensia aquimaris</name>
    <dbReference type="NCBI Taxonomy" id="744461"/>
    <lineage>
        <taxon>Bacteria</taxon>
        <taxon>Pseudomonadati</taxon>
        <taxon>Pseudomonadota</taxon>
        <taxon>Alphaproteobacteria</taxon>
        <taxon>Hyphomicrobiales</taxon>
        <taxon>Ahrensiaceae</taxon>
        <taxon>Pseudahrensia</taxon>
    </lineage>
</organism>
<name>A0ABW3FJ53_9HYPH</name>
<keyword evidence="1" id="KW-0812">Transmembrane</keyword>
<dbReference type="Proteomes" id="UP001597101">
    <property type="component" value="Unassembled WGS sequence"/>
</dbReference>
<sequence length="44" mass="4924">MIPNDLRDPLQRRPSPLEDNRPHALAAAVVLSVLVFGFLALWLT</sequence>
<comment type="caution">
    <text evidence="2">The sequence shown here is derived from an EMBL/GenBank/DDBJ whole genome shotgun (WGS) entry which is preliminary data.</text>
</comment>